<dbReference type="AlphaFoldDB" id="A0A835TD08"/>
<dbReference type="OrthoDB" id="554977at2759"/>
<organism evidence="2 3">
    <name type="scientific">Chlamydomonas incerta</name>
    <dbReference type="NCBI Taxonomy" id="51695"/>
    <lineage>
        <taxon>Eukaryota</taxon>
        <taxon>Viridiplantae</taxon>
        <taxon>Chlorophyta</taxon>
        <taxon>core chlorophytes</taxon>
        <taxon>Chlorophyceae</taxon>
        <taxon>CS clade</taxon>
        <taxon>Chlamydomonadales</taxon>
        <taxon>Chlamydomonadaceae</taxon>
        <taxon>Chlamydomonas</taxon>
    </lineage>
</organism>
<accession>A0A835TD08</accession>
<keyword evidence="3" id="KW-1185">Reference proteome</keyword>
<comment type="caution">
    <text evidence="2">The sequence shown here is derived from an EMBL/GenBank/DDBJ whole genome shotgun (WGS) entry which is preliminary data.</text>
</comment>
<reference evidence="2" key="1">
    <citation type="journal article" date="2020" name="bioRxiv">
        <title>Comparative genomics of Chlamydomonas.</title>
        <authorList>
            <person name="Craig R.J."/>
            <person name="Hasan A.R."/>
            <person name="Ness R.W."/>
            <person name="Keightley P.D."/>
        </authorList>
    </citation>
    <scope>NUCLEOTIDE SEQUENCE</scope>
    <source>
        <strain evidence="2">SAG 7.73</strain>
    </source>
</reference>
<gene>
    <name evidence="2" type="ORF">HXX76_002947</name>
</gene>
<evidence type="ECO:0000313" key="2">
    <source>
        <dbReference type="EMBL" id="KAG2442868.1"/>
    </source>
</evidence>
<protein>
    <submittedName>
        <fullName evidence="2">Uncharacterized protein</fullName>
    </submittedName>
</protein>
<evidence type="ECO:0000256" key="1">
    <source>
        <dbReference type="SAM" id="MobiDB-lite"/>
    </source>
</evidence>
<evidence type="ECO:0000313" key="3">
    <source>
        <dbReference type="Proteomes" id="UP000650467"/>
    </source>
</evidence>
<proteinExistence type="predicted"/>
<dbReference type="EMBL" id="JAEHOC010000004">
    <property type="protein sequence ID" value="KAG2442868.1"/>
    <property type="molecule type" value="Genomic_DNA"/>
</dbReference>
<sequence length="382" mass="41893">MEKGVEALGKTLTAAGWGAADLPAGTVRDVLTRPCPSGGAATSAAAAAAGADGGSSATSGEGGNSGGGAVEAREFVGWTELPRYAQKAIHNKGRWCWFASTDQDGGAYGSLRVHLAFDHADVGPELLQRIMVPGGQEQAVYQDTRAGFWGTSYQQETLVAPDDPRVIEIAEELERLMDDNSLWTSARKWSDDGAVVFGRNNDVELSCPCPGCHMASAVRMDQAYDSFKVLLRDYFKADEMPEGPLREAMVNESGHFGRVCFHGWQNLPQYAQLGFIRAVRWRWFDEQWHTLDPYHGLRLHFQLRHAGDPEAVRLKKLLLDREGEEVEDAPENATRRKTRELMAHLEKYTKRLRPAEAADGEQEAGGAAGAARGRAAPRGRRW</sequence>
<dbReference type="Proteomes" id="UP000650467">
    <property type="component" value="Unassembled WGS sequence"/>
</dbReference>
<feature type="region of interest" description="Disordered" evidence="1">
    <location>
        <begin position="352"/>
        <end position="382"/>
    </location>
</feature>
<name>A0A835TD08_CHLIN</name>